<dbReference type="Pfam" id="PF09138">
    <property type="entry name" value="Urm1"/>
    <property type="match status" value="1"/>
</dbReference>
<dbReference type="PANTHER" id="PTHR14986">
    <property type="entry name" value="RURM1 PROTEIN"/>
    <property type="match status" value="1"/>
</dbReference>
<keyword evidence="4 6" id="KW-0819">tRNA processing</keyword>
<dbReference type="GO" id="GO:0032447">
    <property type="term" value="P:protein urmylation"/>
    <property type="evidence" value="ECO:0007669"/>
    <property type="project" value="UniProtKB-UniRule"/>
</dbReference>
<dbReference type="InterPro" id="IPR015221">
    <property type="entry name" value="Urm1"/>
</dbReference>
<name>A0A9P0KZW6_ACAOB</name>
<evidence type="ECO:0000256" key="7">
    <source>
        <dbReference type="RuleBase" id="RU361182"/>
    </source>
</evidence>
<keyword evidence="2 6" id="KW-0963">Cytoplasm</keyword>
<dbReference type="AlphaFoldDB" id="A0A9P0KZW6"/>
<proteinExistence type="inferred from homology"/>
<feature type="cross-link" description="Glycyl lysine isopeptide (Gly-Lys) (interchain with K-? in acceptor proteins)" evidence="6">
    <location>
        <position position="127"/>
    </location>
</feature>
<dbReference type="CDD" id="cd01764">
    <property type="entry name" value="Ubl_Urm1"/>
    <property type="match status" value="1"/>
</dbReference>
<dbReference type="Gene3D" id="3.10.20.30">
    <property type="match status" value="1"/>
</dbReference>
<comment type="similarity">
    <text evidence="6 7">Belongs to the URM1 family.</text>
</comment>
<comment type="pathway">
    <text evidence="6 7">tRNA modification; 5-methoxycarbonylmethyl-2-thiouridine-tRNA biosynthesis.</text>
</comment>
<dbReference type="GO" id="GO:0034227">
    <property type="term" value="P:tRNA thio-modification"/>
    <property type="evidence" value="ECO:0007669"/>
    <property type="project" value="UniProtKB-UniRule"/>
</dbReference>
<evidence type="ECO:0000256" key="1">
    <source>
        <dbReference type="ARBA" id="ARBA00004496"/>
    </source>
</evidence>
<evidence type="ECO:0000313" key="9">
    <source>
        <dbReference type="Proteomes" id="UP001152888"/>
    </source>
</evidence>
<organism evidence="8 9">
    <name type="scientific">Acanthoscelides obtectus</name>
    <name type="common">Bean weevil</name>
    <name type="synonym">Bruchus obtectus</name>
    <dbReference type="NCBI Taxonomy" id="200917"/>
    <lineage>
        <taxon>Eukaryota</taxon>
        <taxon>Metazoa</taxon>
        <taxon>Ecdysozoa</taxon>
        <taxon>Arthropoda</taxon>
        <taxon>Hexapoda</taxon>
        <taxon>Insecta</taxon>
        <taxon>Pterygota</taxon>
        <taxon>Neoptera</taxon>
        <taxon>Endopterygota</taxon>
        <taxon>Coleoptera</taxon>
        <taxon>Polyphaga</taxon>
        <taxon>Cucujiformia</taxon>
        <taxon>Chrysomeloidea</taxon>
        <taxon>Chrysomelidae</taxon>
        <taxon>Bruchinae</taxon>
        <taxon>Bruchini</taxon>
        <taxon>Acanthoscelides</taxon>
    </lineage>
</organism>
<comment type="PTM">
    <text evidence="6">C-terminal thiocarboxylation occurs in 2 steps, it is first acyl-adenylated (-COAMP) via the hesA/moeB/thiF part of the MOCS3/UBA4 homolog, then thiocarboxylated (-COSH) via the rhodanese domain of the MOCS3/UBA4 homolog.</text>
</comment>
<keyword evidence="5 6" id="KW-0833">Ubl conjugation pathway</keyword>
<dbReference type="FunFam" id="3.10.20.30:FF:000021">
    <property type="entry name" value="Ubiquitin-related modifier 1"/>
    <property type="match status" value="1"/>
</dbReference>
<dbReference type="GO" id="GO:0005829">
    <property type="term" value="C:cytosol"/>
    <property type="evidence" value="ECO:0007669"/>
    <property type="project" value="UniProtKB-UniRule"/>
</dbReference>
<evidence type="ECO:0000256" key="6">
    <source>
        <dbReference type="HAMAP-Rule" id="MF_03048"/>
    </source>
</evidence>
<dbReference type="GO" id="GO:0002098">
    <property type="term" value="P:tRNA wobble uridine modification"/>
    <property type="evidence" value="ECO:0007669"/>
    <property type="project" value="UniProtKB-UniRule"/>
</dbReference>
<evidence type="ECO:0000256" key="3">
    <source>
        <dbReference type="ARBA" id="ARBA00022499"/>
    </source>
</evidence>
<reference evidence="8" key="1">
    <citation type="submission" date="2022-03" db="EMBL/GenBank/DDBJ databases">
        <authorList>
            <person name="Sayadi A."/>
        </authorList>
    </citation>
    <scope>NUCLEOTIDE SEQUENCE</scope>
</reference>
<dbReference type="OrthoDB" id="10248987at2759"/>
<evidence type="ECO:0000256" key="2">
    <source>
        <dbReference type="ARBA" id="ARBA00022490"/>
    </source>
</evidence>
<keyword evidence="9" id="KW-1185">Reference proteome</keyword>
<comment type="subcellular location">
    <subcellularLocation>
        <location evidence="1 6 7">Cytoplasm</location>
    </subcellularLocation>
</comment>
<evidence type="ECO:0000313" key="8">
    <source>
        <dbReference type="EMBL" id="CAH1985789.1"/>
    </source>
</evidence>
<protein>
    <recommendedName>
        <fullName evidence="6">Ubiquitin-related modifier 1 homolog</fullName>
    </recommendedName>
</protein>
<evidence type="ECO:0000256" key="4">
    <source>
        <dbReference type="ARBA" id="ARBA00022694"/>
    </source>
</evidence>
<dbReference type="Proteomes" id="UP001152888">
    <property type="component" value="Unassembled WGS sequence"/>
</dbReference>
<dbReference type="InterPro" id="IPR016155">
    <property type="entry name" value="Mopterin_synth/thiamin_S_b"/>
</dbReference>
<gene>
    <name evidence="8" type="ORF">ACAOBT_LOCUS16884</name>
</gene>
<comment type="caution">
    <text evidence="8">The sequence shown here is derived from an EMBL/GenBank/DDBJ whole genome shotgun (WGS) entry which is preliminary data.</text>
</comment>
<dbReference type="EMBL" id="CAKOFQ010006986">
    <property type="protein sequence ID" value="CAH1985789.1"/>
    <property type="molecule type" value="Genomic_DNA"/>
</dbReference>
<accession>A0A9P0KZW6</accession>
<dbReference type="InterPro" id="IPR012675">
    <property type="entry name" value="Beta-grasp_dom_sf"/>
</dbReference>
<dbReference type="SUPFAM" id="SSF54285">
    <property type="entry name" value="MoaD/ThiS"/>
    <property type="match status" value="1"/>
</dbReference>
<sequence>MCYVSLRNVNIKNISNFAFQTGYFLISMADLKIALEFGGGAEVLVGNQKVHEVAFPSKNKVWTIGDLLYWIKDNILKERPELFLQDGSVRPGILVLVNDADWELMDTVNYELKSNDRIVFISTLHGG</sequence>
<feature type="modified residue" description="1-thioglycine" evidence="6">
    <location>
        <position position="127"/>
    </location>
</feature>
<evidence type="ECO:0000256" key="5">
    <source>
        <dbReference type="ARBA" id="ARBA00022786"/>
    </source>
</evidence>
<dbReference type="HAMAP" id="MF_03048">
    <property type="entry name" value="Urm1"/>
    <property type="match status" value="1"/>
</dbReference>
<keyword evidence="3 6" id="KW-1017">Isopeptide bond</keyword>
<comment type="function">
    <text evidence="6">Acts as a sulfur carrier required for 2-thiolation of mcm(5)S(2)U at tRNA wobble positions of cytosolic tRNA(Lys), tRNA(Glu) and tRNA(Gln). Serves as sulfur donor in tRNA 2-thiolation reaction by being thiocarboxylated (-COSH) at its C-terminus by the MOCS3/UBA4 homolog. The sulfur is then transferred to tRNA to form 2-thiolation of mcm(5)S(2)U. Also acts as a ubiquitin-like protein (UBL) that is covalently conjugated via an isopeptide bond to lysine residues of target proteins. The thiocarboxylated form serves as substrate for conjugation and oxidative stress specifically induces the formation of UBL-protein conjugates.</text>
</comment>